<name>A0ABP3XQH8_9FIRM</name>
<comment type="caution">
    <text evidence="1">The sequence shown here is derived from an EMBL/GenBank/DDBJ whole genome shotgun (WGS) entry which is preliminary data.</text>
</comment>
<proteinExistence type="predicted"/>
<gene>
    <name evidence="1" type="ORF">GCM10008917_25360</name>
</gene>
<organism evidence="1 2">
    <name type="scientific">Paraclostridium tenue</name>
    <dbReference type="NCBI Taxonomy" id="1737"/>
    <lineage>
        <taxon>Bacteria</taxon>
        <taxon>Bacillati</taxon>
        <taxon>Bacillota</taxon>
        <taxon>Clostridia</taxon>
        <taxon>Peptostreptococcales</taxon>
        <taxon>Peptostreptococcaceae</taxon>
        <taxon>Paraclostridium</taxon>
    </lineage>
</organism>
<accession>A0ABP3XQH8</accession>
<protein>
    <submittedName>
        <fullName evidence="1">Uncharacterized protein</fullName>
    </submittedName>
</protein>
<keyword evidence="2" id="KW-1185">Reference proteome</keyword>
<dbReference type="Proteomes" id="UP001400965">
    <property type="component" value="Unassembled WGS sequence"/>
</dbReference>
<evidence type="ECO:0000313" key="2">
    <source>
        <dbReference type="Proteomes" id="UP001400965"/>
    </source>
</evidence>
<evidence type="ECO:0000313" key="1">
    <source>
        <dbReference type="EMBL" id="GAA0865930.1"/>
    </source>
</evidence>
<dbReference type="RefSeq" id="WP_346046600.1">
    <property type="nucleotide sequence ID" value="NZ_BAAACP010000020.1"/>
</dbReference>
<dbReference type="EMBL" id="BAAACP010000020">
    <property type="protein sequence ID" value="GAA0865930.1"/>
    <property type="molecule type" value="Genomic_DNA"/>
</dbReference>
<sequence>MKSRYKLKDVVCDYGIYEDDKLILILNDYMNAKYILDILRCDEQKKRYPNMVTMR</sequence>
<reference evidence="2" key="1">
    <citation type="journal article" date="2019" name="Int. J. Syst. Evol. Microbiol.">
        <title>The Global Catalogue of Microorganisms (GCM) 10K type strain sequencing project: providing services to taxonomists for standard genome sequencing and annotation.</title>
        <authorList>
            <consortium name="The Broad Institute Genomics Platform"/>
            <consortium name="The Broad Institute Genome Sequencing Center for Infectious Disease"/>
            <person name="Wu L."/>
            <person name="Ma J."/>
        </authorList>
    </citation>
    <scope>NUCLEOTIDE SEQUENCE [LARGE SCALE GENOMIC DNA]</scope>
    <source>
        <strain evidence="2">JCM 6486</strain>
    </source>
</reference>